<sequence length="308" mass="33190">MSRPLTIAAVQLPTLPDSGPAPDRQTARFTSAEHWLEQAGQRGADLACLGETFNVVGLDLTRTTATPLVRDALAATLNRFAPIARRHNMAIIAPVLAVLDDVLRNAALVIDARGELAGQYCKVHCIENEKALGVVPGDTWPVFDVKGARIGVQICHDNSFPESARCLTLNGAEIIFWPHIMSGWGGEFMDVLLRAPAIHNGVHVVPVCYGCPPERAWRPGMLIGRSSVIGPDATILADAGRHPGIAFAQIDLDAPRVATCFTRDGDWVWRTDMSNDRRPDTYAALTAPNLRRPPIRAGDAGGTGAFKL</sequence>
<dbReference type="CDD" id="cd07197">
    <property type="entry name" value="nitrilase"/>
    <property type="match status" value="1"/>
</dbReference>
<reference evidence="3" key="1">
    <citation type="submission" date="2021-08" db="EMBL/GenBank/DDBJ databases">
        <title>Genome of a novel bacterium of the phylum Verrucomicrobia, Oleiharenicola sp. KSB-15.</title>
        <authorList>
            <person name="Chung J.-H."/>
            <person name="Ahn J.-H."/>
            <person name="Yoon Y."/>
            <person name="Kim D.-Y."/>
            <person name="An S.-H."/>
            <person name="Park I."/>
            <person name="Yeon J."/>
        </authorList>
    </citation>
    <scope>NUCLEOTIDE SEQUENCE</scope>
    <source>
        <strain evidence="3">KSB-15</strain>
    </source>
</reference>
<dbReference type="RefSeq" id="WP_220165341.1">
    <property type="nucleotide sequence ID" value="NZ_CP080507.1"/>
</dbReference>
<dbReference type="PANTHER" id="PTHR43674:SF16">
    <property type="entry name" value="CARBON-NITROGEN FAMILY, PUTATIVE (AFU_ORTHOLOGUE AFUA_5G02350)-RELATED"/>
    <property type="match status" value="1"/>
</dbReference>
<proteinExistence type="predicted"/>
<dbReference type="InterPro" id="IPR003010">
    <property type="entry name" value="C-N_Hydrolase"/>
</dbReference>
<dbReference type="InterPro" id="IPR050345">
    <property type="entry name" value="Aliph_Amidase/BUP"/>
</dbReference>
<dbReference type="GO" id="GO:0016811">
    <property type="term" value="F:hydrolase activity, acting on carbon-nitrogen (but not peptide) bonds, in linear amides"/>
    <property type="evidence" value="ECO:0007669"/>
    <property type="project" value="TreeGrafter"/>
</dbReference>
<organism evidence="3 4">
    <name type="scientific">Horticoccus luteus</name>
    <dbReference type="NCBI Taxonomy" id="2862869"/>
    <lineage>
        <taxon>Bacteria</taxon>
        <taxon>Pseudomonadati</taxon>
        <taxon>Verrucomicrobiota</taxon>
        <taxon>Opitutia</taxon>
        <taxon>Opitutales</taxon>
        <taxon>Opitutaceae</taxon>
        <taxon>Horticoccus</taxon>
    </lineage>
</organism>
<accession>A0A8F9TWE2</accession>
<dbReference type="KEGG" id="ole:K0B96_06845"/>
<dbReference type="PROSITE" id="PS50263">
    <property type="entry name" value="CN_HYDROLASE"/>
    <property type="match status" value="1"/>
</dbReference>
<keyword evidence="4" id="KW-1185">Reference proteome</keyword>
<dbReference type="Gene3D" id="3.60.110.10">
    <property type="entry name" value="Carbon-nitrogen hydrolase"/>
    <property type="match status" value="1"/>
</dbReference>
<dbReference type="InterPro" id="IPR036526">
    <property type="entry name" value="C-N_Hydrolase_sf"/>
</dbReference>
<dbReference type="Pfam" id="PF00795">
    <property type="entry name" value="CN_hydrolase"/>
    <property type="match status" value="1"/>
</dbReference>
<dbReference type="PANTHER" id="PTHR43674">
    <property type="entry name" value="NITRILASE C965.09-RELATED"/>
    <property type="match status" value="1"/>
</dbReference>
<protein>
    <submittedName>
        <fullName evidence="3">Carbon-nitrogen hydrolase family protein</fullName>
    </submittedName>
</protein>
<name>A0A8F9TWE2_9BACT</name>
<feature type="domain" description="CN hydrolase" evidence="2">
    <location>
        <begin position="5"/>
        <end position="252"/>
    </location>
</feature>
<dbReference type="Proteomes" id="UP000825051">
    <property type="component" value="Chromosome"/>
</dbReference>
<evidence type="ECO:0000256" key="1">
    <source>
        <dbReference type="ARBA" id="ARBA00022801"/>
    </source>
</evidence>
<evidence type="ECO:0000313" key="4">
    <source>
        <dbReference type="Proteomes" id="UP000825051"/>
    </source>
</evidence>
<gene>
    <name evidence="3" type="ORF">K0B96_06845</name>
</gene>
<dbReference type="EMBL" id="CP080507">
    <property type="protein sequence ID" value="QYM80325.1"/>
    <property type="molecule type" value="Genomic_DNA"/>
</dbReference>
<keyword evidence="1 3" id="KW-0378">Hydrolase</keyword>
<dbReference type="SUPFAM" id="SSF56317">
    <property type="entry name" value="Carbon-nitrogen hydrolase"/>
    <property type="match status" value="1"/>
</dbReference>
<dbReference type="AlphaFoldDB" id="A0A8F9TWE2"/>
<evidence type="ECO:0000313" key="3">
    <source>
        <dbReference type="EMBL" id="QYM80325.1"/>
    </source>
</evidence>
<evidence type="ECO:0000259" key="2">
    <source>
        <dbReference type="PROSITE" id="PS50263"/>
    </source>
</evidence>